<feature type="domain" description="OmpR/PhoB-type" evidence="6">
    <location>
        <begin position="1"/>
        <end position="93"/>
    </location>
</feature>
<organism evidence="7 8">
    <name type="scientific">Thermobifida halotolerans</name>
    <dbReference type="NCBI Taxonomy" id="483545"/>
    <lineage>
        <taxon>Bacteria</taxon>
        <taxon>Bacillati</taxon>
        <taxon>Actinomycetota</taxon>
        <taxon>Actinomycetes</taxon>
        <taxon>Streptosporangiales</taxon>
        <taxon>Nocardiopsidaceae</taxon>
        <taxon>Thermobifida</taxon>
    </lineage>
</organism>
<reference evidence="7" key="1">
    <citation type="submission" date="2020-10" db="EMBL/GenBank/DDBJ databases">
        <title>De novo genome project of the cellulose decomposer Thermobifida halotolerans type strain.</title>
        <authorList>
            <person name="Nagy I."/>
            <person name="Horvath B."/>
            <person name="Kukolya J."/>
            <person name="Nagy I."/>
            <person name="Orsini M."/>
        </authorList>
    </citation>
    <scope>NUCLEOTIDE SEQUENCE</scope>
    <source>
        <strain evidence="7">DSM 44931</strain>
    </source>
</reference>
<evidence type="ECO:0000259" key="6">
    <source>
        <dbReference type="PROSITE" id="PS51755"/>
    </source>
</evidence>
<dbReference type="PROSITE" id="PS51755">
    <property type="entry name" value="OMPR_PHOB"/>
    <property type="match status" value="1"/>
</dbReference>
<dbReference type="CDD" id="cd15831">
    <property type="entry name" value="BTAD"/>
    <property type="match status" value="1"/>
</dbReference>
<dbReference type="AlphaFoldDB" id="A0AA97LV50"/>
<keyword evidence="8" id="KW-1185">Reference proteome</keyword>
<dbReference type="GO" id="GO:0043531">
    <property type="term" value="F:ADP binding"/>
    <property type="evidence" value="ECO:0007669"/>
    <property type="project" value="InterPro"/>
</dbReference>
<evidence type="ECO:0000256" key="5">
    <source>
        <dbReference type="PROSITE-ProRule" id="PRU01091"/>
    </source>
</evidence>
<dbReference type="GO" id="GO:0006355">
    <property type="term" value="P:regulation of DNA-templated transcription"/>
    <property type="evidence" value="ECO:0007669"/>
    <property type="project" value="InterPro"/>
</dbReference>
<dbReference type="Proteomes" id="UP000265719">
    <property type="component" value="Chromosome"/>
</dbReference>
<dbReference type="GO" id="GO:0000160">
    <property type="term" value="P:phosphorelay signal transduction system"/>
    <property type="evidence" value="ECO:0007669"/>
    <property type="project" value="InterPro"/>
</dbReference>
<protein>
    <submittedName>
        <fullName evidence="7">Winged helix-turn-helix domain-containing protein</fullName>
    </submittedName>
</protein>
<dbReference type="SMART" id="SM01043">
    <property type="entry name" value="BTAD"/>
    <property type="match status" value="1"/>
</dbReference>
<evidence type="ECO:0000256" key="1">
    <source>
        <dbReference type="ARBA" id="ARBA00005820"/>
    </source>
</evidence>
<dbReference type="Gene3D" id="1.10.10.10">
    <property type="entry name" value="Winged helix-like DNA-binding domain superfamily/Winged helix DNA-binding domain"/>
    <property type="match status" value="1"/>
</dbReference>
<keyword evidence="2" id="KW-0805">Transcription regulation</keyword>
<dbReference type="PANTHER" id="PTHR35807">
    <property type="entry name" value="TRANSCRIPTIONAL REGULATOR REDD-RELATED"/>
    <property type="match status" value="1"/>
</dbReference>
<dbReference type="InterPro" id="IPR051677">
    <property type="entry name" value="AfsR-DnrI-RedD_regulator"/>
</dbReference>
<dbReference type="Gene3D" id="1.25.40.10">
    <property type="entry name" value="Tetratricopeptide repeat domain"/>
    <property type="match status" value="1"/>
</dbReference>
<evidence type="ECO:0000256" key="4">
    <source>
        <dbReference type="ARBA" id="ARBA00023163"/>
    </source>
</evidence>
<dbReference type="InterPro" id="IPR016032">
    <property type="entry name" value="Sig_transdc_resp-reg_C-effctor"/>
</dbReference>
<comment type="similarity">
    <text evidence="1">Belongs to the AfsR/DnrI/RedD regulatory family.</text>
</comment>
<dbReference type="GO" id="GO:0003677">
    <property type="term" value="F:DNA binding"/>
    <property type="evidence" value="ECO:0007669"/>
    <property type="project" value="UniProtKB-UniRule"/>
</dbReference>
<evidence type="ECO:0000313" key="7">
    <source>
        <dbReference type="EMBL" id="UOE18657.1"/>
    </source>
</evidence>
<dbReference type="EMBL" id="CP063196">
    <property type="protein sequence ID" value="UOE18657.1"/>
    <property type="molecule type" value="Genomic_DNA"/>
</dbReference>
<dbReference type="InterPro" id="IPR011990">
    <property type="entry name" value="TPR-like_helical_dom_sf"/>
</dbReference>
<dbReference type="InterPro" id="IPR027417">
    <property type="entry name" value="P-loop_NTPase"/>
</dbReference>
<dbReference type="SUPFAM" id="SSF46894">
    <property type="entry name" value="C-terminal effector domain of the bipartite response regulators"/>
    <property type="match status" value="1"/>
</dbReference>
<evidence type="ECO:0000256" key="2">
    <source>
        <dbReference type="ARBA" id="ARBA00023015"/>
    </source>
</evidence>
<dbReference type="Gene3D" id="3.40.50.300">
    <property type="entry name" value="P-loop containing nucleotide triphosphate hydrolases"/>
    <property type="match status" value="1"/>
</dbReference>
<evidence type="ECO:0000313" key="8">
    <source>
        <dbReference type="Proteomes" id="UP000265719"/>
    </source>
</evidence>
<dbReference type="SUPFAM" id="SSF48452">
    <property type="entry name" value="TPR-like"/>
    <property type="match status" value="1"/>
</dbReference>
<dbReference type="SMART" id="SM00862">
    <property type="entry name" value="Trans_reg_C"/>
    <property type="match status" value="1"/>
</dbReference>
<accession>A0AA97LV50</accession>
<dbReference type="RefSeq" id="WP_119268031.1">
    <property type="nucleotide sequence ID" value="NZ_CP063196.1"/>
</dbReference>
<feature type="DNA-binding region" description="OmpR/PhoB-type" evidence="5">
    <location>
        <begin position="1"/>
        <end position="93"/>
    </location>
</feature>
<keyword evidence="4" id="KW-0804">Transcription</keyword>
<dbReference type="Pfam" id="PF00486">
    <property type="entry name" value="Trans_reg_C"/>
    <property type="match status" value="1"/>
</dbReference>
<name>A0AA97LV50_9ACTN</name>
<dbReference type="InterPro" id="IPR001867">
    <property type="entry name" value="OmpR/PhoB-type_DNA-bd"/>
</dbReference>
<keyword evidence="3 5" id="KW-0238">DNA-binding</keyword>
<dbReference type="PRINTS" id="PR00364">
    <property type="entry name" value="DISEASERSIST"/>
</dbReference>
<evidence type="ECO:0000256" key="3">
    <source>
        <dbReference type="ARBA" id="ARBA00023125"/>
    </source>
</evidence>
<sequence length="629" mass="69877">MRFDILGPLEIRDGCAKRELSAPMPRRVLAMLLCNPNRPVSTDAIIEELWEDNPPKLARKTVQTYVYQLRKELNSRETRPVVETCRRGYLIRLESGELDLWEFEARAAAAKEALRLDNAPRAAEEFRSALSLWRGPALSDLLPGARLAARIAHLEETRLRVLEQRVELSLHLGEHRDLIGELNTLTAEHPLHEGFHAQLMVALSRSGDRNEALRVYQRLRRRMVEELGLDPSERLQRLHQSVMRGEADELELPSTTAFATPRRPASNVPAQLPRDIRDFVGREAELKAIDAATRANGPDTGTAAPVVVVTGQPGVGKTTLAVRAGQRMREHFVDGQLFATLRSRDGAPVAAEEILGSFLVSLGCDPEHLPRNLHDRMRAFRSWAAERRVLVVLDDAVSVEQTVPLLPGGAECAVLITAQEGLPGLPGVDILELEPFTDQEGLQLLVNVVGRDRVERETESALQVVRLCERLPLAVRAAGEKLAARPPWSIKGFAIRLLDEDRRLDELRTGTLDIRTCFARAYRRLAPHYRWALRRLCAIGSGRFNLTTAAAALGTDPLTAECPTAELVNAHLLRVTSDVGDGRLWFRFPELVRLYVDELGDEPVPAALEALLKDRGAAPSGSTEQYVAS</sequence>
<proteinExistence type="inferred from homology"/>
<dbReference type="InterPro" id="IPR041664">
    <property type="entry name" value="AAA_16"/>
</dbReference>
<dbReference type="KEGG" id="thao:NI17_017860"/>
<dbReference type="InterPro" id="IPR036388">
    <property type="entry name" value="WH-like_DNA-bd_sf"/>
</dbReference>
<dbReference type="Pfam" id="PF03704">
    <property type="entry name" value="BTAD"/>
    <property type="match status" value="1"/>
</dbReference>
<dbReference type="PANTHER" id="PTHR35807:SF1">
    <property type="entry name" value="TRANSCRIPTIONAL REGULATOR REDD"/>
    <property type="match status" value="1"/>
</dbReference>
<dbReference type="Pfam" id="PF13191">
    <property type="entry name" value="AAA_16"/>
    <property type="match status" value="1"/>
</dbReference>
<dbReference type="InterPro" id="IPR005158">
    <property type="entry name" value="BTAD"/>
</dbReference>
<dbReference type="SUPFAM" id="SSF52540">
    <property type="entry name" value="P-loop containing nucleoside triphosphate hydrolases"/>
    <property type="match status" value="1"/>
</dbReference>
<gene>
    <name evidence="7" type="ORF">NI17_017860</name>
</gene>